<dbReference type="Pfam" id="PF00563">
    <property type="entry name" value="EAL"/>
    <property type="match status" value="1"/>
</dbReference>
<dbReference type="SMART" id="SM00052">
    <property type="entry name" value="EAL"/>
    <property type="match status" value="1"/>
</dbReference>
<dbReference type="SUPFAM" id="SSF141868">
    <property type="entry name" value="EAL domain-like"/>
    <property type="match status" value="1"/>
</dbReference>
<dbReference type="InterPro" id="IPR001633">
    <property type="entry name" value="EAL_dom"/>
</dbReference>
<dbReference type="Proteomes" id="UP000595197">
    <property type="component" value="Chromosome"/>
</dbReference>
<proteinExistence type="predicted"/>
<dbReference type="NCBIfam" id="TIGR00254">
    <property type="entry name" value="GGDEF"/>
    <property type="match status" value="1"/>
</dbReference>
<dbReference type="CDD" id="cd01949">
    <property type="entry name" value="GGDEF"/>
    <property type="match status" value="1"/>
</dbReference>
<dbReference type="Pfam" id="PF00990">
    <property type="entry name" value="GGDEF"/>
    <property type="match status" value="1"/>
</dbReference>
<gene>
    <name evidence="3" type="ORF">IGS68_05015</name>
</gene>
<dbReference type="PANTHER" id="PTHR44757:SF2">
    <property type="entry name" value="BIOFILM ARCHITECTURE MAINTENANCE PROTEIN MBAA"/>
    <property type="match status" value="1"/>
</dbReference>
<name>A0ABX7B8E7_9PROT</name>
<dbReference type="SUPFAM" id="SSF55073">
    <property type="entry name" value="Nucleotide cyclase"/>
    <property type="match status" value="1"/>
</dbReference>
<dbReference type="PANTHER" id="PTHR44757">
    <property type="entry name" value="DIGUANYLATE CYCLASE DGCP"/>
    <property type="match status" value="1"/>
</dbReference>
<dbReference type="InterPro" id="IPR000160">
    <property type="entry name" value="GGDEF_dom"/>
</dbReference>
<dbReference type="PROSITE" id="PS50883">
    <property type="entry name" value="EAL"/>
    <property type="match status" value="1"/>
</dbReference>
<protein>
    <submittedName>
        <fullName evidence="3">GGDEF domain-containing protein</fullName>
    </submittedName>
</protein>
<dbReference type="CDD" id="cd01948">
    <property type="entry name" value="EAL"/>
    <property type="match status" value="1"/>
</dbReference>
<dbReference type="Gene3D" id="3.30.70.270">
    <property type="match status" value="1"/>
</dbReference>
<feature type="domain" description="GGDEF" evidence="2">
    <location>
        <begin position="79"/>
        <end position="213"/>
    </location>
</feature>
<dbReference type="InterPro" id="IPR035919">
    <property type="entry name" value="EAL_sf"/>
</dbReference>
<dbReference type="InterPro" id="IPR029787">
    <property type="entry name" value="Nucleotide_cyclase"/>
</dbReference>
<dbReference type="SMART" id="SM00267">
    <property type="entry name" value="GGDEF"/>
    <property type="match status" value="1"/>
</dbReference>
<keyword evidence="4" id="KW-1185">Reference proteome</keyword>
<dbReference type="EMBL" id="CP067420">
    <property type="protein sequence ID" value="QQP90607.1"/>
    <property type="molecule type" value="Genomic_DNA"/>
</dbReference>
<dbReference type="InterPro" id="IPR052155">
    <property type="entry name" value="Biofilm_reg_signaling"/>
</dbReference>
<organism evidence="3 4">
    <name type="scientific">Skermanella cutis</name>
    <dbReference type="NCBI Taxonomy" id="2775420"/>
    <lineage>
        <taxon>Bacteria</taxon>
        <taxon>Pseudomonadati</taxon>
        <taxon>Pseudomonadota</taxon>
        <taxon>Alphaproteobacteria</taxon>
        <taxon>Rhodospirillales</taxon>
        <taxon>Azospirillaceae</taxon>
        <taxon>Skermanella</taxon>
    </lineage>
</organism>
<accession>A0ABX7B8E7</accession>
<dbReference type="PROSITE" id="PS50887">
    <property type="entry name" value="GGDEF"/>
    <property type="match status" value="1"/>
</dbReference>
<evidence type="ECO:0000313" key="3">
    <source>
        <dbReference type="EMBL" id="QQP90607.1"/>
    </source>
</evidence>
<feature type="domain" description="EAL" evidence="1">
    <location>
        <begin position="222"/>
        <end position="478"/>
    </location>
</feature>
<evidence type="ECO:0000313" key="4">
    <source>
        <dbReference type="Proteomes" id="UP000595197"/>
    </source>
</evidence>
<evidence type="ECO:0000259" key="1">
    <source>
        <dbReference type="PROSITE" id="PS50883"/>
    </source>
</evidence>
<sequence length="484" mass="53794">MTSREPADVVRLKRRLSRQKRQIALLETIATEADGERRRAEERLIHDAFHDPLTGLPNRARFLDLLTRAMARKGEDLRLGFAVLFIDLDRFKVVNDSLGHPAGNRMIVEVAARLAGLTEPCAGSLARIGGDEFAVLLTEIADPSDAVRFADRVLGALKHPFVIDGQEVYSSASIGVSLGTTAYAYAEDVLRDADLAMYRAKTLGKSRVQLFHREMRRSAITRLTLEADLRRAFANGEFVLHYQPIVSLASHEVVGFEALVRWQRPDGVLVYPGDFIPVVEDTGLIVALGFWILREACVTARAWQEAYPRETPLTVSVNISPRQFAEPDLVPQVRRIVEETGIDPHTLRLEITESITIGDADREVSMLSQLKALGIRLSIDDFGTGYSSLSYLHRLPLDVLKIDRSFVSAMDKSAESFQIVNAIMNLARNLGMDVVAEGTEVEGQIARLRSMGCDFGQGYYFSRPVDRAGAARLLEGAQHWKPPT</sequence>
<dbReference type="RefSeq" id="WP_201077815.1">
    <property type="nucleotide sequence ID" value="NZ_CP067420.1"/>
</dbReference>
<evidence type="ECO:0000259" key="2">
    <source>
        <dbReference type="PROSITE" id="PS50887"/>
    </source>
</evidence>
<dbReference type="Gene3D" id="3.20.20.450">
    <property type="entry name" value="EAL domain"/>
    <property type="match status" value="1"/>
</dbReference>
<reference evidence="3" key="1">
    <citation type="submission" date="2021-02" db="EMBL/GenBank/DDBJ databases">
        <title>Skermanella TT6 skin isolate.</title>
        <authorList>
            <person name="Lee K."/>
            <person name="Ganzorig M."/>
        </authorList>
    </citation>
    <scope>NUCLEOTIDE SEQUENCE</scope>
    <source>
        <strain evidence="3">TT6</strain>
    </source>
</reference>
<dbReference type="InterPro" id="IPR043128">
    <property type="entry name" value="Rev_trsase/Diguanyl_cyclase"/>
</dbReference>